<evidence type="ECO:0000313" key="3">
    <source>
        <dbReference type="Proteomes" id="UP001523216"/>
    </source>
</evidence>
<name>A0ABT0XVC0_9ACTN</name>
<evidence type="ECO:0000313" key="2">
    <source>
        <dbReference type="EMBL" id="MCM4077740.1"/>
    </source>
</evidence>
<reference evidence="2 3" key="1">
    <citation type="submission" date="2022-06" db="EMBL/GenBank/DDBJ databases">
        <title>Actinoplanes abujensis sp. nov., isolated from Nigerian arid soil.</title>
        <authorList>
            <person name="Ding P."/>
        </authorList>
    </citation>
    <scope>NUCLEOTIDE SEQUENCE [LARGE SCALE GENOMIC DNA]</scope>
    <source>
        <strain evidence="3">TRM88002</strain>
    </source>
</reference>
<sequence>MSGSVKRLLMSLIASKLQKRGHHGYQQPGGYGHGAYGPPPSYGHHGHYKHHGHYRHHGHYKKRRRW</sequence>
<accession>A0ABT0XVC0</accession>
<dbReference type="EMBL" id="JAMQOL010000010">
    <property type="protein sequence ID" value="MCM4077740.1"/>
    <property type="molecule type" value="Genomic_DNA"/>
</dbReference>
<feature type="compositionally biased region" description="Basic residues" evidence="1">
    <location>
        <begin position="44"/>
        <end position="66"/>
    </location>
</feature>
<dbReference type="Proteomes" id="UP001523216">
    <property type="component" value="Unassembled WGS sequence"/>
</dbReference>
<organism evidence="2 3">
    <name type="scientific">Paractinoplanes hotanensis</name>
    <dbReference type="NCBI Taxonomy" id="2906497"/>
    <lineage>
        <taxon>Bacteria</taxon>
        <taxon>Bacillati</taxon>
        <taxon>Actinomycetota</taxon>
        <taxon>Actinomycetes</taxon>
        <taxon>Micromonosporales</taxon>
        <taxon>Micromonosporaceae</taxon>
        <taxon>Paractinoplanes</taxon>
    </lineage>
</organism>
<keyword evidence="3" id="KW-1185">Reference proteome</keyword>
<protein>
    <submittedName>
        <fullName evidence="2">Uncharacterized protein</fullName>
    </submittedName>
</protein>
<proteinExistence type="predicted"/>
<dbReference type="RefSeq" id="WP_251797586.1">
    <property type="nucleotide sequence ID" value="NZ_JAMQOL010000010.1"/>
</dbReference>
<gene>
    <name evidence="2" type="ORF">LXN57_09190</name>
</gene>
<feature type="region of interest" description="Disordered" evidence="1">
    <location>
        <begin position="19"/>
        <end position="66"/>
    </location>
</feature>
<evidence type="ECO:0000256" key="1">
    <source>
        <dbReference type="SAM" id="MobiDB-lite"/>
    </source>
</evidence>
<comment type="caution">
    <text evidence="2">The sequence shown here is derived from an EMBL/GenBank/DDBJ whole genome shotgun (WGS) entry which is preliminary data.</text>
</comment>